<organism evidence="1 2">
    <name type="scientific">Nostoc flagelliforme FACHB-838</name>
    <dbReference type="NCBI Taxonomy" id="2692904"/>
    <lineage>
        <taxon>Bacteria</taxon>
        <taxon>Bacillati</taxon>
        <taxon>Cyanobacteriota</taxon>
        <taxon>Cyanophyceae</taxon>
        <taxon>Nostocales</taxon>
        <taxon>Nostocaceae</taxon>
        <taxon>Nostoc</taxon>
    </lineage>
</organism>
<name>A0ABR8E5X8_9NOSO</name>
<dbReference type="InterPro" id="IPR053159">
    <property type="entry name" value="Hybrid_Histidine_Kinase"/>
</dbReference>
<comment type="caution">
    <text evidence="1">The sequence shown here is derived from an EMBL/GenBank/DDBJ whole genome shotgun (WGS) entry which is preliminary data.</text>
</comment>
<evidence type="ECO:0000313" key="1">
    <source>
        <dbReference type="EMBL" id="MBD2537006.1"/>
    </source>
</evidence>
<dbReference type="EMBL" id="JACJSI010000627">
    <property type="protein sequence ID" value="MBD2537006.1"/>
    <property type="molecule type" value="Genomic_DNA"/>
</dbReference>
<proteinExistence type="predicted"/>
<dbReference type="PANTHER" id="PTHR43642:SF1">
    <property type="entry name" value="HYBRID SIGNAL TRANSDUCTION HISTIDINE KINASE G"/>
    <property type="match status" value="1"/>
</dbReference>
<evidence type="ECO:0000313" key="2">
    <source>
        <dbReference type="Proteomes" id="UP000623440"/>
    </source>
</evidence>
<gene>
    <name evidence="1" type="ORF">H6G97_50530</name>
</gene>
<reference evidence="1 2" key="1">
    <citation type="journal article" date="2020" name="ISME J.">
        <title>Comparative genomics reveals insights into cyanobacterial evolution and habitat adaptation.</title>
        <authorList>
            <person name="Chen M.Y."/>
            <person name="Teng W.K."/>
            <person name="Zhao L."/>
            <person name="Hu C.X."/>
            <person name="Zhou Y.K."/>
            <person name="Han B.P."/>
            <person name="Song L.R."/>
            <person name="Shu W.S."/>
        </authorList>
    </citation>
    <scope>NUCLEOTIDE SEQUENCE [LARGE SCALE GENOMIC DNA]</scope>
    <source>
        <strain evidence="1 2">FACHB-838</strain>
    </source>
</reference>
<keyword evidence="2" id="KW-1185">Reference proteome</keyword>
<dbReference type="PANTHER" id="PTHR43642">
    <property type="entry name" value="HYBRID SIGNAL TRANSDUCTION HISTIDINE KINASE G"/>
    <property type="match status" value="1"/>
</dbReference>
<dbReference type="RefSeq" id="WP_190947634.1">
    <property type="nucleotide sequence ID" value="NZ_JACJSI010000627.1"/>
</dbReference>
<sequence length="280" mass="32038">MALSLVEHFNAKELKSKIIFLFATFIVHRKHHLRDAITLLQEAYSSGIDNGDFEYASNAAVSKCRYSFFNGLKLTELEREMAFYSNAIAQLEAGNNLSQNQMHHQVVLNLLSIDENSCCLEGDAYDEEKSLPFHLAVNDKNSLHLLYLYKLILCYLLGKFTQALENATSAEQYLEGTIGMVSVPNFHFYDSLVRLVVYLSVSKSEQKQLLFKVISNQDKLLKWAHYAPMNFQHKYDLVQAEKARVLGNILEAEDFYQRAIAGACKNEYIQGKRTLFPNKN</sequence>
<protein>
    <submittedName>
        <fullName evidence="1">Uncharacterized protein</fullName>
    </submittedName>
</protein>
<dbReference type="Proteomes" id="UP000623440">
    <property type="component" value="Unassembled WGS sequence"/>
</dbReference>
<accession>A0ABR8E5X8</accession>